<keyword evidence="1" id="KW-1133">Transmembrane helix</keyword>
<feature type="transmembrane region" description="Helical" evidence="1">
    <location>
        <begin position="50"/>
        <end position="68"/>
    </location>
</feature>
<dbReference type="EMBL" id="MU006564">
    <property type="protein sequence ID" value="KAF2750083.1"/>
    <property type="molecule type" value="Genomic_DNA"/>
</dbReference>
<dbReference type="PANTHER" id="PTHR35040">
    <property type="match status" value="1"/>
</dbReference>
<protein>
    <submittedName>
        <fullName evidence="2">Uncharacterized protein</fullName>
    </submittedName>
</protein>
<dbReference type="AlphaFoldDB" id="A0A6A6VIV6"/>
<dbReference type="Pfam" id="PF12138">
    <property type="entry name" value="Spherulin4"/>
    <property type="match status" value="1"/>
</dbReference>
<name>A0A6A6VIV6_9PLEO</name>
<dbReference type="InterPro" id="IPR021986">
    <property type="entry name" value="Spherulin4"/>
</dbReference>
<accession>A0A6A6VIV6</accession>
<keyword evidence="1" id="KW-0812">Transmembrane</keyword>
<keyword evidence="3" id="KW-1185">Reference proteome</keyword>
<keyword evidence="1" id="KW-0472">Membrane</keyword>
<gene>
    <name evidence="2" type="ORF">M011DRAFT_456036</name>
</gene>
<organism evidence="2 3">
    <name type="scientific">Sporormia fimetaria CBS 119925</name>
    <dbReference type="NCBI Taxonomy" id="1340428"/>
    <lineage>
        <taxon>Eukaryota</taxon>
        <taxon>Fungi</taxon>
        <taxon>Dikarya</taxon>
        <taxon>Ascomycota</taxon>
        <taxon>Pezizomycotina</taxon>
        <taxon>Dothideomycetes</taxon>
        <taxon>Pleosporomycetidae</taxon>
        <taxon>Pleosporales</taxon>
        <taxon>Sporormiaceae</taxon>
        <taxon>Sporormia</taxon>
    </lineage>
</organism>
<evidence type="ECO:0000256" key="1">
    <source>
        <dbReference type="SAM" id="Phobius"/>
    </source>
</evidence>
<evidence type="ECO:0000313" key="2">
    <source>
        <dbReference type="EMBL" id="KAF2750083.1"/>
    </source>
</evidence>
<dbReference type="PANTHER" id="PTHR35040:SF7">
    <property type="entry name" value="FIBRONECTIN TYPE-III DOMAIN-CONTAINING PROTEIN-RELATED"/>
    <property type="match status" value="1"/>
</dbReference>
<reference evidence="2" key="1">
    <citation type="journal article" date="2020" name="Stud. Mycol.">
        <title>101 Dothideomycetes genomes: a test case for predicting lifestyles and emergence of pathogens.</title>
        <authorList>
            <person name="Haridas S."/>
            <person name="Albert R."/>
            <person name="Binder M."/>
            <person name="Bloem J."/>
            <person name="Labutti K."/>
            <person name="Salamov A."/>
            <person name="Andreopoulos B."/>
            <person name="Baker S."/>
            <person name="Barry K."/>
            <person name="Bills G."/>
            <person name="Bluhm B."/>
            <person name="Cannon C."/>
            <person name="Castanera R."/>
            <person name="Culley D."/>
            <person name="Daum C."/>
            <person name="Ezra D."/>
            <person name="Gonzalez J."/>
            <person name="Henrissat B."/>
            <person name="Kuo A."/>
            <person name="Liang C."/>
            <person name="Lipzen A."/>
            <person name="Lutzoni F."/>
            <person name="Magnuson J."/>
            <person name="Mondo S."/>
            <person name="Nolan M."/>
            <person name="Ohm R."/>
            <person name="Pangilinan J."/>
            <person name="Park H.-J."/>
            <person name="Ramirez L."/>
            <person name="Alfaro M."/>
            <person name="Sun H."/>
            <person name="Tritt A."/>
            <person name="Yoshinaga Y."/>
            <person name="Zwiers L.-H."/>
            <person name="Turgeon B."/>
            <person name="Goodwin S."/>
            <person name="Spatafora J."/>
            <person name="Crous P."/>
            <person name="Grigoriev I."/>
        </authorList>
    </citation>
    <scope>NUCLEOTIDE SEQUENCE</scope>
    <source>
        <strain evidence="2">CBS 119925</strain>
    </source>
</reference>
<sequence length="308" mass="34100">MRAISIVTIADKAKNQTLSYVSVAPKIVKHLSYDPPRRPSRPQNPNRNRTIAHAITITLMLLMVFLYTSTPTPALGSDYTNRALQHPELQFTAIVNPSTGPGAPPYPGSLYIEAVTRLNTIANVQTIGYIDTAGGSKSGKSIISEIATYSGWFANPTLALHGIFFDRTPYENTNQANELLRNISAAVKHADGFRFPRLVVQNPGRVPDPELVNSYVDLTIVYEGPYAKVPSRDVLREKLKGLPDRRENYGVLVHSMREGLGNVQIRKTINGLKQVVGGVYLSDFKGKGAYMSFQKRSLGIRSRQFWNA</sequence>
<dbReference type="OrthoDB" id="5342184at2759"/>
<proteinExistence type="predicted"/>
<dbReference type="Proteomes" id="UP000799440">
    <property type="component" value="Unassembled WGS sequence"/>
</dbReference>
<evidence type="ECO:0000313" key="3">
    <source>
        <dbReference type="Proteomes" id="UP000799440"/>
    </source>
</evidence>